<sequence length="497" mass="56132">MSVPDYLKSLEESLKNLMPPNSEVAQGTPASVPVAPTPVSITVPSVAPASTPTVPPSTSDSLLSKGLFGTSLGSATSAPGQKKLRFMLVGTHCHQFTGYSKVTYGIVRQLAKLPWLQVTHFGFQKFPNVPPQYRPYPPNVDVIDAAALEKPFQQGFGYAQLPDAIRRKKPDVVMIYNDMTVVTKFLEDLRKSGVPPTFKIWLYVDQVYNTQLQAYLDVINRDAERVFVFSKFWKKCLKDQGINRPIDIIRHGFDKDMFSPVKKEEARKMMNLPQDIFLFMDMNRNQPRKRYDLLIMAFVELICKYPTKPLFLMCICDKGEKGGWWLFEIFARELKLRGVPVDMFGNRLMLSSQDMMFRDEDINMFYNVADVGVNSCEGEGWGLCNFEQMGVGVPQVVPNVGGFKDFCTPENSVLVKPKYRYYLPMAYSSVGGEAEAMDPHDLCLGMETYVNDSELLKKHGAAARETVLSYKWEDCTADLVKRLNEAKTERDEEAASA</sequence>
<dbReference type="AlphaFoldDB" id="A0A6C0IBI2"/>
<evidence type="ECO:0008006" key="2">
    <source>
        <dbReference type="Google" id="ProtNLM"/>
    </source>
</evidence>
<dbReference type="PANTHER" id="PTHR45947:SF3">
    <property type="entry name" value="SULFOQUINOVOSYL TRANSFERASE SQD2"/>
    <property type="match status" value="1"/>
</dbReference>
<evidence type="ECO:0000313" key="1">
    <source>
        <dbReference type="EMBL" id="QHT89726.1"/>
    </source>
</evidence>
<dbReference type="PANTHER" id="PTHR45947">
    <property type="entry name" value="SULFOQUINOVOSYL TRANSFERASE SQD2"/>
    <property type="match status" value="1"/>
</dbReference>
<proteinExistence type="predicted"/>
<dbReference type="CDD" id="cd03801">
    <property type="entry name" value="GT4_PimA-like"/>
    <property type="match status" value="1"/>
</dbReference>
<accession>A0A6C0IBI2</accession>
<name>A0A6C0IBI2_9ZZZZ</name>
<dbReference type="SUPFAM" id="SSF53756">
    <property type="entry name" value="UDP-Glycosyltransferase/glycogen phosphorylase"/>
    <property type="match status" value="1"/>
</dbReference>
<dbReference type="Gene3D" id="3.40.50.11930">
    <property type="match status" value="1"/>
</dbReference>
<protein>
    <recommendedName>
        <fullName evidence="2">Glycosyl transferase family 1 domain-containing protein</fullName>
    </recommendedName>
</protein>
<reference evidence="1" key="1">
    <citation type="journal article" date="2020" name="Nature">
        <title>Giant virus diversity and host interactions through global metagenomics.</title>
        <authorList>
            <person name="Schulz F."/>
            <person name="Roux S."/>
            <person name="Paez-Espino D."/>
            <person name="Jungbluth S."/>
            <person name="Walsh D.A."/>
            <person name="Denef V.J."/>
            <person name="McMahon K.D."/>
            <person name="Konstantinidis K.T."/>
            <person name="Eloe-Fadrosh E.A."/>
            <person name="Kyrpides N.C."/>
            <person name="Woyke T."/>
        </authorList>
    </citation>
    <scope>NUCLEOTIDE SEQUENCE</scope>
    <source>
        <strain evidence="1">GVMAG-M-3300023184-62</strain>
    </source>
</reference>
<dbReference type="GO" id="GO:0016757">
    <property type="term" value="F:glycosyltransferase activity"/>
    <property type="evidence" value="ECO:0007669"/>
    <property type="project" value="TreeGrafter"/>
</dbReference>
<dbReference type="EMBL" id="MN740152">
    <property type="protein sequence ID" value="QHT89726.1"/>
    <property type="molecule type" value="Genomic_DNA"/>
</dbReference>
<dbReference type="InterPro" id="IPR050194">
    <property type="entry name" value="Glycosyltransferase_grp1"/>
</dbReference>
<organism evidence="1">
    <name type="scientific">viral metagenome</name>
    <dbReference type="NCBI Taxonomy" id="1070528"/>
    <lineage>
        <taxon>unclassified sequences</taxon>
        <taxon>metagenomes</taxon>
        <taxon>organismal metagenomes</taxon>
    </lineage>
</organism>
<dbReference type="Gene3D" id="3.40.50.2000">
    <property type="entry name" value="Glycogen Phosphorylase B"/>
    <property type="match status" value="1"/>
</dbReference>